<accession>A0A9R1VEE7</accession>
<sequence>MAAIIQFSNQEKTIHNSHKFSSSLKPTNYGYWRSMIESFLTSHNLFCYVDGTVPCPEQKVTNKSFLKTPISIFREKHHARYGCHMNGLMVLLLYLMNLLLKVNTV</sequence>
<feature type="transmembrane region" description="Helical" evidence="1">
    <location>
        <begin position="81"/>
        <end position="100"/>
    </location>
</feature>
<name>A0A9R1VEE7_LACSA</name>
<evidence type="ECO:0000313" key="2">
    <source>
        <dbReference type="EMBL" id="KAJ0204841.1"/>
    </source>
</evidence>
<evidence type="ECO:0000313" key="3">
    <source>
        <dbReference type="Proteomes" id="UP000235145"/>
    </source>
</evidence>
<dbReference type="Proteomes" id="UP000235145">
    <property type="component" value="Unassembled WGS sequence"/>
</dbReference>
<keyword evidence="3" id="KW-1185">Reference proteome</keyword>
<evidence type="ECO:0000256" key="1">
    <source>
        <dbReference type="SAM" id="Phobius"/>
    </source>
</evidence>
<keyword evidence="1" id="KW-0472">Membrane</keyword>
<dbReference type="EMBL" id="NBSK02000005">
    <property type="protein sequence ID" value="KAJ0204841.1"/>
    <property type="molecule type" value="Genomic_DNA"/>
</dbReference>
<keyword evidence="1" id="KW-0812">Transmembrane</keyword>
<protein>
    <recommendedName>
        <fullName evidence="4">Retrotransposon Copia-like N-terminal domain-containing protein</fullName>
    </recommendedName>
</protein>
<organism evidence="2 3">
    <name type="scientific">Lactuca sativa</name>
    <name type="common">Garden lettuce</name>
    <dbReference type="NCBI Taxonomy" id="4236"/>
    <lineage>
        <taxon>Eukaryota</taxon>
        <taxon>Viridiplantae</taxon>
        <taxon>Streptophyta</taxon>
        <taxon>Embryophyta</taxon>
        <taxon>Tracheophyta</taxon>
        <taxon>Spermatophyta</taxon>
        <taxon>Magnoliopsida</taxon>
        <taxon>eudicotyledons</taxon>
        <taxon>Gunneridae</taxon>
        <taxon>Pentapetalae</taxon>
        <taxon>asterids</taxon>
        <taxon>campanulids</taxon>
        <taxon>Asterales</taxon>
        <taxon>Asteraceae</taxon>
        <taxon>Cichorioideae</taxon>
        <taxon>Cichorieae</taxon>
        <taxon>Lactucinae</taxon>
        <taxon>Lactuca</taxon>
    </lineage>
</organism>
<dbReference type="AlphaFoldDB" id="A0A9R1VEE7"/>
<proteinExistence type="predicted"/>
<reference evidence="2 3" key="1">
    <citation type="journal article" date="2017" name="Nat. Commun.">
        <title>Genome assembly with in vitro proximity ligation data and whole-genome triplication in lettuce.</title>
        <authorList>
            <person name="Reyes-Chin-Wo S."/>
            <person name="Wang Z."/>
            <person name="Yang X."/>
            <person name="Kozik A."/>
            <person name="Arikit S."/>
            <person name="Song C."/>
            <person name="Xia L."/>
            <person name="Froenicke L."/>
            <person name="Lavelle D.O."/>
            <person name="Truco M.J."/>
            <person name="Xia R."/>
            <person name="Zhu S."/>
            <person name="Xu C."/>
            <person name="Xu H."/>
            <person name="Xu X."/>
            <person name="Cox K."/>
            <person name="Korf I."/>
            <person name="Meyers B.C."/>
            <person name="Michelmore R.W."/>
        </authorList>
    </citation>
    <scope>NUCLEOTIDE SEQUENCE [LARGE SCALE GENOMIC DNA]</scope>
    <source>
        <strain evidence="3">cv. Salinas</strain>
        <tissue evidence="2">Seedlings</tissue>
    </source>
</reference>
<evidence type="ECO:0008006" key="4">
    <source>
        <dbReference type="Google" id="ProtNLM"/>
    </source>
</evidence>
<comment type="caution">
    <text evidence="2">The sequence shown here is derived from an EMBL/GenBank/DDBJ whole genome shotgun (WGS) entry which is preliminary data.</text>
</comment>
<keyword evidence="1" id="KW-1133">Transmembrane helix</keyword>
<gene>
    <name evidence="2" type="ORF">LSAT_V11C500269810</name>
</gene>